<accession>A0ACC2LNP3</accession>
<comment type="caution">
    <text evidence="1">The sequence shown here is derived from an EMBL/GenBank/DDBJ whole genome shotgun (WGS) entry which is preliminary data.</text>
</comment>
<dbReference type="Proteomes" id="UP001234297">
    <property type="component" value="Chromosome 3"/>
</dbReference>
<gene>
    <name evidence="1" type="ORF">MRB53_009326</name>
</gene>
<proteinExistence type="predicted"/>
<evidence type="ECO:0000313" key="1">
    <source>
        <dbReference type="EMBL" id="KAJ8635059.1"/>
    </source>
</evidence>
<reference evidence="1 2" key="1">
    <citation type="journal article" date="2022" name="Hortic Res">
        <title>A haplotype resolved chromosomal level avocado genome allows analysis of novel avocado genes.</title>
        <authorList>
            <person name="Nath O."/>
            <person name="Fletcher S.J."/>
            <person name="Hayward A."/>
            <person name="Shaw L.M."/>
            <person name="Masouleh A.K."/>
            <person name="Furtado A."/>
            <person name="Henry R.J."/>
            <person name="Mitter N."/>
        </authorList>
    </citation>
    <scope>NUCLEOTIDE SEQUENCE [LARGE SCALE GENOMIC DNA]</scope>
    <source>
        <strain evidence="2">cv. Hass</strain>
    </source>
</reference>
<keyword evidence="2" id="KW-1185">Reference proteome</keyword>
<evidence type="ECO:0000313" key="2">
    <source>
        <dbReference type="Proteomes" id="UP001234297"/>
    </source>
</evidence>
<organism evidence="1 2">
    <name type="scientific">Persea americana</name>
    <name type="common">Avocado</name>
    <dbReference type="NCBI Taxonomy" id="3435"/>
    <lineage>
        <taxon>Eukaryota</taxon>
        <taxon>Viridiplantae</taxon>
        <taxon>Streptophyta</taxon>
        <taxon>Embryophyta</taxon>
        <taxon>Tracheophyta</taxon>
        <taxon>Spermatophyta</taxon>
        <taxon>Magnoliopsida</taxon>
        <taxon>Magnoliidae</taxon>
        <taxon>Laurales</taxon>
        <taxon>Lauraceae</taxon>
        <taxon>Persea</taxon>
    </lineage>
</organism>
<sequence length="469" mass="53501">MFSLRIHSIEDRLRPEGSKADPRIRESRGIVHLYRPIARHTDPLPEGRTTLLFVLAVPSRMTTEDFLFFCGSYVDHLAEIELIRNDAVDDRYSILIKLDNQKGADSFYRNFNGRRFSSSEAEICHILFIDSVEYTELSEIASTSPIGHTELPTCPVCLERLDQDTSGILTTLCDHSFQCSCISKWTDSSCPVCRFCLQQVEKPTCFACETSENIWICIICGFVGCGRYKEGHGIRHWKDTQHCYSLDLETQRVWDYVGDTYVHRLNQSKSDGKLVELNSHCRSVGEDDCGTCECSDDSGISGALFSSKVDAIVDEYNHLLATQLENQRQYYESLLAEAKAKREKSVSEAVELAVSSKLQDIQDKLEKCIEDKKVVADINENLVKNQDLWRKKVKEIEERERTALRLRDDKILDLEEQIRDLTVYVEAQKTLDNMTDADDIRGGTILPFPLQQPSSHSAKKSSKSSRRRN</sequence>
<protein>
    <submittedName>
        <fullName evidence="1">Uncharacterized protein</fullName>
    </submittedName>
</protein>
<name>A0ACC2LNP3_PERAE</name>
<dbReference type="EMBL" id="CM056811">
    <property type="protein sequence ID" value="KAJ8635059.1"/>
    <property type="molecule type" value="Genomic_DNA"/>
</dbReference>